<proteinExistence type="predicted"/>
<dbReference type="OrthoDB" id="3482089at2"/>
<evidence type="ECO:0000313" key="2">
    <source>
        <dbReference type="EMBL" id="OOC55869.1"/>
    </source>
</evidence>
<dbReference type="RefSeq" id="WP_077692300.1">
    <property type="nucleotide sequence ID" value="NZ_MCOK01000001.1"/>
</dbReference>
<feature type="compositionally biased region" description="Low complexity" evidence="1">
    <location>
        <begin position="52"/>
        <end position="68"/>
    </location>
</feature>
<feature type="region of interest" description="Disordered" evidence="1">
    <location>
        <begin position="139"/>
        <end position="167"/>
    </location>
</feature>
<sequence length="167" mass="17882">MEHDTEPRPRDHAILHDHVALDEIELYAEVLIAVADADHRLTPDEIDRVLGVSSSEDAAGAADEAPVPRADTADGRYAPPVRTERPARQARPTGPPPRTPDRSPATRPPAPCGEAPQARVLPATGPLFPATRVLPEAPPFADVLPVPFDGPLTAWSPPDLPLTPWPP</sequence>
<evidence type="ECO:0000256" key="1">
    <source>
        <dbReference type="SAM" id="MobiDB-lite"/>
    </source>
</evidence>
<gene>
    <name evidence="2" type="ORF">NOSIN_20210</name>
</gene>
<name>A0A1V3C5W7_9ACTN</name>
<comment type="caution">
    <text evidence="2">The sequence shown here is derived from an EMBL/GenBank/DDBJ whole genome shotgun (WGS) entry which is preliminary data.</text>
</comment>
<dbReference type="AlphaFoldDB" id="A0A1V3C5W7"/>
<evidence type="ECO:0000313" key="3">
    <source>
        <dbReference type="Proteomes" id="UP000189004"/>
    </source>
</evidence>
<dbReference type="Proteomes" id="UP000189004">
    <property type="component" value="Unassembled WGS sequence"/>
</dbReference>
<dbReference type="EMBL" id="MCOK01000001">
    <property type="protein sequence ID" value="OOC55869.1"/>
    <property type="molecule type" value="Genomic_DNA"/>
</dbReference>
<feature type="region of interest" description="Disordered" evidence="1">
    <location>
        <begin position="52"/>
        <end position="124"/>
    </location>
</feature>
<reference evidence="3" key="1">
    <citation type="submission" date="2016-08" db="EMBL/GenBank/DDBJ databases">
        <authorList>
            <person name="Tokovenko B."/>
            <person name="Kalinowski J."/>
        </authorList>
    </citation>
    <scope>NUCLEOTIDE SEQUENCE [LARGE SCALE GENOMIC DNA]</scope>
    <source>
        <strain evidence="3">UTMC102</strain>
    </source>
</reference>
<organism evidence="2 3">
    <name type="scientific">Nocardiopsis sinuspersici</name>
    <dbReference type="NCBI Taxonomy" id="501010"/>
    <lineage>
        <taxon>Bacteria</taxon>
        <taxon>Bacillati</taxon>
        <taxon>Actinomycetota</taxon>
        <taxon>Actinomycetes</taxon>
        <taxon>Streptosporangiales</taxon>
        <taxon>Nocardiopsidaceae</taxon>
        <taxon>Nocardiopsis</taxon>
    </lineage>
</organism>
<feature type="compositionally biased region" description="Pro residues" evidence="1">
    <location>
        <begin position="158"/>
        <end position="167"/>
    </location>
</feature>
<accession>A0A1V3C5W7</accession>
<keyword evidence="3" id="KW-1185">Reference proteome</keyword>
<protein>
    <submittedName>
        <fullName evidence="2">Uncharacterized protein</fullName>
    </submittedName>
</protein>